<sequence>NVINVASQTCGRYVEALSHAGFKEDGLPRKGMSAASEDDAAASGDRSRLEATPAPPSNAKLILSGGEGYVDFRMGSDSFHREDEEENPEPVEEVKPESLSKLDRSHLIVWQVTMPE</sequence>
<name>A0ABD0KG01_9CAEN</name>
<evidence type="ECO:0000313" key="3">
    <source>
        <dbReference type="Proteomes" id="UP001519460"/>
    </source>
</evidence>
<feature type="region of interest" description="Disordered" evidence="1">
    <location>
        <begin position="24"/>
        <end position="99"/>
    </location>
</feature>
<dbReference type="Proteomes" id="UP001519460">
    <property type="component" value="Unassembled WGS sequence"/>
</dbReference>
<accession>A0ABD0KG01</accession>
<organism evidence="2 3">
    <name type="scientific">Batillaria attramentaria</name>
    <dbReference type="NCBI Taxonomy" id="370345"/>
    <lineage>
        <taxon>Eukaryota</taxon>
        <taxon>Metazoa</taxon>
        <taxon>Spiralia</taxon>
        <taxon>Lophotrochozoa</taxon>
        <taxon>Mollusca</taxon>
        <taxon>Gastropoda</taxon>
        <taxon>Caenogastropoda</taxon>
        <taxon>Sorbeoconcha</taxon>
        <taxon>Cerithioidea</taxon>
        <taxon>Batillariidae</taxon>
        <taxon>Batillaria</taxon>
    </lineage>
</organism>
<reference evidence="2 3" key="1">
    <citation type="journal article" date="2023" name="Sci. Data">
        <title>Genome assembly of the Korean intertidal mud-creeper Batillaria attramentaria.</title>
        <authorList>
            <person name="Patra A.K."/>
            <person name="Ho P.T."/>
            <person name="Jun S."/>
            <person name="Lee S.J."/>
            <person name="Kim Y."/>
            <person name="Won Y.J."/>
        </authorList>
    </citation>
    <scope>NUCLEOTIDE SEQUENCE [LARGE SCALE GENOMIC DNA]</scope>
    <source>
        <strain evidence="2">Wonlab-2016</strain>
    </source>
</reference>
<gene>
    <name evidence="2" type="ORF">BaRGS_00022837</name>
</gene>
<dbReference type="InterPro" id="IPR039911">
    <property type="entry name" value="JIP3/JIP4"/>
</dbReference>
<dbReference type="AlphaFoldDB" id="A0ABD0KG01"/>
<evidence type="ECO:0000313" key="2">
    <source>
        <dbReference type="EMBL" id="KAK7485971.1"/>
    </source>
</evidence>
<evidence type="ECO:0000256" key="1">
    <source>
        <dbReference type="SAM" id="MobiDB-lite"/>
    </source>
</evidence>
<dbReference type="PANTHER" id="PTHR13886:SF4">
    <property type="entry name" value="JNK-INTERACTING PROTEIN 3"/>
    <property type="match status" value="1"/>
</dbReference>
<protein>
    <submittedName>
        <fullName evidence="2">Uncharacterized protein</fullName>
    </submittedName>
</protein>
<comment type="caution">
    <text evidence="2">The sequence shown here is derived from an EMBL/GenBank/DDBJ whole genome shotgun (WGS) entry which is preliminary data.</text>
</comment>
<dbReference type="EMBL" id="JACVVK020000186">
    <property type="protein sequence ID" value="KAK7485971.1"/>
    <property type="molecule type" value="Genomic_DNA"/>
</dbReference>
<proteinExistence type="predicted"/>
<dbReference type="PANTHER" id="PTHR13886">
    <property type="entry name" value="JNK/SAPK-ASSOCIATED PROTEIN"/>
    <property type="match status" value="1"/>
</dbReference>
<keyword evidence="3" id="KW-1185">Reference proteome</keyword>
<feature type="non-terminal residue" evidence="2">
    <location>
        <position position="1"/>
    </location>
</feature>